<feature type="transmembrane region" description="Helical" evidence="1">
    <location>
        <begin position="30"/>
        <end position="51"/>
    </location>
</feature>
<dbReference type="KEGG" id="lact:D7I46_03585"/>
<dbReference type="AlphaFoldDB" id="A0A387BGV0"/>
<evidence type="ECO:0000313" key="2">
    <source>
        <dbReference type="EMBL" id="AYG00247.1"/>
    </source>
</evidence>
<dbReference type="NCBIfam" id="NF010613">
    <property type="entry name" value="PRK14013.1-3"/>
    <property type="match status" value="1"/>
</dbReference>
<name>A0A387BGV0_9LACT</name>
<feature type="transmembrane region" description="Helical" evidence="1">
    <location>
        <begin position="7"/>
        <end position="24"/>
    </location>
</feature>
<gene>
    <name evidence="2" type="ORF">D7I46_03585</name>
</gene>
<evidence type="ECO:0000256" key="1">
    <source>
        <dbReference type="SAM" id="Phobius"/>
    </source>
</evidence>
<feature type="transmembrane region" description="Helical" evidence="1">
    <location>
        <begin position="160"/>
        <end position="179"/>
    </location>
</feature>
<dbReference type="OrthoDB" id="9806211at2"/>
<feature type="transmembrane region" description="Helical" evidence="1">
    <location>
        <begin position="63"/>
        <end position="88"/>
    </location>
</feature>
<feature type="transmembrane region" description="Helical" evidence="1">
    <location>
        <begin position="216"/>
        <end position="235"/>
    </location>
</feature>
<accession>A0A387BGV0</accession>
<keyword evidence="1" id="KW-0472">Membrane</keyword>
<feature type="transmembrane region" description="Helical" evidence="1">
    <location>
        <begin position="318"/>
        <end position="337"/>
    </location>
</feature>
<proteinExistence type="predicted"/>
<dbReference type="Proteomes" id="UP000269374">
    <property type="component" value="Chromosome"/>
</dbReference>
<dbReference type="PANTHER" id="PTHR30238">
    <property type="entry name" value="MEMBRANE BOUND PREDICTED REDOX MODULATOR"/>
    <property type="match status" value="1"/>
</dbReference>
<keyword evidence="1" id="KW-1133">Transmembrane helix</keyword>
<keyword evidence="3" id="KW-1185">Reference proteome</keyword>
<organism evidence="2 3">
    <name type="scientific">Lactococcus allomyrinae</name>
    <dbReference type="NCBI Taxonomy" id="2419773"/>
    <lineage>
        <taxon>Bacteria</taxon>
        <taxon>Bacillati</taxon>
        <taxon>Bacillota</taxon>
        <taxon>Bacilli</taxon>
        <taxon>Lactobacillales</taxon>
        <taxon>Streptococcaceae</taxon>
        <taxon>Lactococcus</taxon>
    </lineage>
</organism>
<evidence type="ECO:0000313" key="3">
    <source>
        <dbReference type="Proteomes" id="UP000269374"/>
    </source>
</evidence>
<reference evidence="2 3" key="1">
    <citation type="submission" date="2018-09" db="EMBL/GenBank/DDBJ databases">
        <title>Genome sequencing of strain 1JSPR-7.</title>
        <authorList>
            <person name="Heo J."/>
            <person name="Kim S.-J."/>
            <person name="Kwon S.-W."/>
        </authorList>
    </citation>
    <scope>NUCLEOTIDE SEQUENCE [LARGE SCALE GENOMIC DNA]</scope>
    <source>
        <strain evidence="2 3">1JSPR-7</strain>
    </source>
</reference>
<feature type="transmembrane region" description="Helical" evidence="1">
    <location>
        <begin position="185"/>
        <end position="204"/>
    </location>
</feature>
<dbReference type="InterPro" id="IPR007427">
    <property type="entry name" value="DUF475"/>
</dbReference>
<feature type="transmembrane region" description="Helical" evidence="1">
    <location>
        <begin position="122"/>
        <end position="139"/>
    </location>
</feature>
<dbReference type="EMBL" id="CP032627">
    <property type="protein sequence ID" value="AYG00247.1"/>
    <property type="molecule type" value="Genomic_DNA"/>
</dbReference>
<dbReference type="PANTHER" id="PTHR30238:SF4">
    <property type="entry name" value="SLL1022 PROTEIN"/>
    <property type="match status" value="1"/>
</dbReference>
<sequence>MKIFRGSIIVSIIALIVAFIYGGWDALFITAILAVLEISLSIDNAIVNARILERMSPTWQKVFLTVGILIAVVGMRLIFPLLIVSVSAQLNPIEALRLALEKGNPHTVGTYGYILHHAHPQIAAFGGMFLLMLALAFFFDKRAHTWLKLPEKVLQKIGHFPAANAIISLALLLVASMTLTENAQTILFAGLLGILTFMVVDGFGEMMSHSKAASSSMSNFVIATGKAGLALFLYLEVIDASFSFDGVIGAFAITSDPIIILLGLGVIGAMFVRSLTLYLVKKGTLNELVYLEHGAHWAILTLALLILGSIKWDIGEAITGLLGGVIIVVSFISSVFYNRKH</sequence>
<dbReference type="RefSeq" id="WP_120771635.1">
    <property type="nucleotide sequence ID" value="NZ_CP032627.1"/>
</dbReference>
<keyword evidence="1" id="KW-0812">Transmembrane</keyword>
<dbReference type="Pfam" id="PF04332">
    <property type="entry name" value="DUF475"/>
    <property type="match status" value="1"/>
</dbReference>
<feature type="transmembrane region" description="Helical" evidence="1">
    <location>
        <begin position="293"/>
        <end position="312"/>
    </location>
</feature>
<feature type="transmembrane region" description="Helical" evidence="1">
    <location>
        <begin position="247"/>
        <end position="272"/>
    </location>
</feature>
<protein>
    <submittedName>
        <fullName evidence="2">DUF475 domain-containing protein</fullName>
    </submittedName>
</protein>